<keyword evidence="1" id="KW-0812">Transmembrane</keyword>
<evidence type="ECO:0000313" key="4">
    <source>
        <dbReference type="WBParaSite" id="jg5116"/>
    </source>
</evidence>
<reference evidence="4" key="1">
    <citation type="submission" date="2022-11" db="UniProtKB">
        <authorList>
            <consortium name="WormBaseParasite"/>
        </authorList>
    </citation>
    <scope>IDENTIFICATION</scope>
</reference>
<dbReference type="SUPFAM" id="SSF49562">
    <property type="entry name" value="C2 domain (Calcium/lipid-binding domain, CaLB)"/>
    <property type="match status" value="1"/>
</dbReference>
<dbReference type="Pfam" id="PF00168">
    <property type="entry name" value="C2"/>
    <property type="match status" value="1"/>
</dbReference>
<accession>A0A915EES8</accession>
<dbReference type="Proteomes" id="UP000887574">
    <property type="component" value="Unplaced"/>
</dbReference>
<dbReference type="AlphaFoldDB" id="A0A915EES8"/>
<keyword evidence="1" id="KW-0472">Membrane</keyword>
<keyword evidence="1" id="KW-1133">Transmembrane helix</keyword>
<evidence type="ECO:0000256" key="1">
    <source>
        <dbReference type="SAM" id="Phobius"/>
    </source>
</evidence>
<feature type="transmembrane region" description="Helical" evidence="1">
    <location>
        <begin position="6"/>
        <end position="26"/>
    </location>
</feature>
<evidence type="ECO:0000313" key="3">
    <source>
        <dbReference type="Proteomes" id="UP000887574"/>
    </source>
</evidence>
<dbReference type="PANTHER" id="PTHR21119:SF5">
    <property type="entry name" value="C2 DOMAIN-CONTAINING PROTEIN"/>
    <property type="match status" value="1"/>
</dbReference>
<dbReference type="WBParaSite" id="jg5116">
    <property type="protein sequence ID" value="jg5116"/>
    <property type="gene ID" value="jg5116"/>
</dbReference>
<dbReference type="Gene3D" id="2.60.40.150">
    <property type="entry name" value="C2 domain"/>
    <property type="match status" value="1"/>
</dbReference>
<dbReference type="InterPro" id="IPR039934">
    <property type="entry name" value="C2CD2/C2CD2L"/>
</dbReference>
<evidence type="ECO:0000259" key="2">
    <source>
        <dbReference type="PROSITE" id="PS50004"/>
    </source>
</evidence>
<dbReference type="PROSITE" id="PS50004">
    <property type="entry name" value="C2"/>
    <property type="match status" value="1"/>
</dbReference>
<proteinExistence type="predicted"/>
<name>A0A915EES8_9BILA</name>
<dbReference type="InterPro" id="IPR000008">
    <property type="entry name" value="C2_dom"/>
</dbReference>
<sequence>MEGFLWLIFSWVVVALISYFIIGTFWGRSSDGVSSTNAVSVASSSRRATLADWSSEWFNEVVLWLWTSKRFSPSFIQLVVKALNDAAKKHAKLNQCEVHFTANKSSQVFDQRNVPLFEKIKAQQGSANTDHLILSTKVSAERFGVKVVASKQLPDGNVVVVESRLVHIADELFVMSCFVGKPEMCVDIQENNAQAYSNPQAPAIDSGILEELVRKCVVSAVLNFSLSEFLYSTSDSARNSRARLSSEFHNLNFLNEHYPPPPSIHQFNQYSEDANLPPNVLQIRVLGAQNLGLNQDVHQPFVCIEMDNPSQKFETTRAVSKHVNDCDPQWEETFEFNLAPSSDELLFEVYDEQRLGRANSKRQNGESQATISNRFLGLAIVGLSELKMRSNLPVHQLPLQNKPYGSEEMAGNVTGALLVEARFLHIPSIPTLCLVSLTT</sequence>
<organism evidence="3 4">
    <name type="scientific">Ditylenchus dipsaci</name>
    <dbReference type="NCBI Taxonomy" id="166011"/>
    <lineage>
        <taxon>Eukaryota</taxon>
        <taxon>Metazoa</taxon>
        <taxon>Ecdysozoa</taxon>
        <taxon>Nematoda</taxon>
        <taxon>Chromadorea</taxon>
        <taxon>Rhabditida</taxon>
        <taxon>Tylenchina</taxon>
        <taxon>Tylenchomorpha</taxon>
        <taxon>Sphaerularioidea</taxon>
        <taxon>Anguinidae</taxon>
        <taxon>Anguininae</taxon>
        <taxon>Ditylenchus</taxon>
    </lineage>
</organism>
<dbReference type="PANTHER" id="PTHR21119">
    <property type="entry name" value="C2 DOMAIN-CONTAINING PROTEIN"/>
    <property type="match status" value="1"/>
</dbReference>
<dbReference type="InterPro" id="IPR035892">
    <property type="entry name" value="C2_domain_sf"/>
</dbReference>
<protein>
    <submittedName>
        <fullName evidence="4">C2 domain-containing protein</fullName>
    </submittedName>
</protein>
<feature type="domain" description="C2" evidence="2">
    <location>
        <begin position="260"/>
        <end position="399"/>
    </location>
</feature>
<keyword evidence="3" id="KW-1185">Reference proteome</keyword>
<dbReference type="SMART" id="SM00239">
    <property type="entry name" value="C2"/>
    <property type="match status" value="1"/>
</dbReference>